<reference evidence="4 5" key="1">
    <citation type="journal article" date="2020" name="Cell Host Microbe">
        <title>Functional and Genomic Variation between Human-Derived Isolates of Lachnospiraceae Reveals Inter- and Intra-Species Diversity.</title>
        <authorList>
            <person name="Sorbara M.T."/>
            <person name="Littmann E.R."/>
            <person name="Fontana E."/>
            <person name="Moody T.U."/>
            <person name="Kohout C.E."/>
            <person name="Gjonbalaj M."/>
            <person name="Eaton V."/>
            <person name="Seok R."/>
            <person name="Leiner I.M."/>
            <person name="Pamer E.G."/>
        </authorList>
    </citation>
    <scope>NUCLEOTIDE SEQUENCE [LARGE SCALE GENOMIC DNA]</scope>
    <source>
        <strain evidence="4 5">MSK.1.17</strain>
    </source>
</reference>
<evidence type="ECO:0000259" key="2">
    <source>
        <dbReference type="Pfam" id="PF04909"/>
    </source>
</evidence>
<evidence type="ECO:0000256" key="1">
    <source>
        <dbReference type="ARBA" id="ARBA00023239"/>
    </source>
</evidence>
<evidence type="ECO:0000313" key="6">
    <source>
        <dbReference type="Proteomes" id="UP001299608"/>
    </source>
</evidence>
<dbReference type="EMBL" id="JAKNGE010000018">
    <property type="protein sequence ID" value="MCG4746821.1"/>
    <property type="molecule type" value="Genomic_DNA"/>
</dbReference>
<comment type="caution">
    <text evidence="3">The sequence shown here is derived from an EMBL/GenBank/DDBJ whole genome shotgun (WGS) entry which is preliminary data.</text>
</comment>
<evidence type="ECO:0000313" key="4">
    <source>
        <dbReference type="EMBL" id="NSJ51079.1"/>
    </source>
</evidence>
<proteinExistence type="predicted"/>
<dbReference type="GO" id="GO:0016787">
    <property type="term" value="F:hydrolase activity"/>
    <property type="evidence" value="ECO:0007669"/>
    <property type="project" value="InterPro"/>
</dbReference>
<keyword evidence="1" id="KW-0456">Lyase</keyword>
<sequence length="255" mass="28748">MIIDADVHLSPLREYETNMNAEMLMESMEEAGVDKALCWVHRPYIRSMLPEVQRYLYESSKRYPGKILGFGWVDPRLGQDNARDELHRCLYEYGFYGVKFNGAQNEHMNDDPEMVLPLVEEIARCNAVLALHTGADAYEGTHPHRVRNIAKRYPELKILMVHMGGAALSDLSASAIEVAKECPNVTIIGSDIRARSLLKGIREVGPDRICFGSDTPFEVMRAEVAKYKALLQGVVGEEEKELIFHKNISRVLGIG</sequence>
<dbReference type="InterPro" id="IPR006680">
    <property type="entry name" value="Amidohydro-rel"/>
</dbReference>
<reference evidence="4" key="2">
    <citation type="submission" date="2020-02" db="EMBL/GenBank/DDBJ databases">
        <authorList>
            <person name="Littmann E."/>
            <person name="Sorbara M."/>
        </authorList>
    </citation>
    <scope>NUCLEOTIDE SEQUENCE</scope>
    <source>
        <strain evidence="4">MSK.1.17</strain>
    </source>
</reference>
<dbReference type="PANTHER" id="PTHR21240:SF28">
    <property type="entry name" value="ISO-OROTATE DECARBOXYLASE (EUROFUNG)"/>
    <property type="match status" value="1"/>
</dbReference>
<dbReference type="RefSeq" id="WP_165642758.1">
    <property type="nucleotide sequence ID" value="NZ_JAAITT010000034.1"/>
</dbReference>
<reference evidence="3" key="3">
    <citation type="submission" date="2022-01" db="EMBL/GenBank/DDBJ databases">
        <title>Collection of gut derived symbiotic bacterial strains cultured from healthy donors.</title>
        <authorList>
            <person name="Lin H."/>
            <person name="Kohout C."/>
            <person name="Waligurski E."/>
            <person name="Pamer E.G."/>
        </authorList>
    </citation>
    <scope>NUCLEOTIDE SEQUENCE</scope>
    <source>
        <strain evidence="3">DFI.6.55</strain>
    </source>
</reference>
<dbReference type="EMBL" id="JAAITT010000034">
    <property type="protein sequence ID" value="NSJ51079.1"/>
    <property type="molecule type" value="Genomic_DNA"/>
</dbReference>
<dbReference type="AlphaFoldDB" id="A0AAW5C2P0"/>
<accession>A0AAW5C2P0</accession>
<keyword evidence="5" id="KW-1185">Reference proteome</keyword>
<dbReference type="Proteomes" id="UP000669239">
    <property type="component" value="Unassembled WGS sequence"/>
</dbReference>
<dbReference type="GO" id="GO:0019748">
    <property type="term" value="P:secondary metabolic process"/>
    <property type="evidence" value="ECO:0007669"/>
    <property type="project" value="TreeGrafter"/>
</dbReference>
<evidence type="ECO:0000313" key="5">
    <source>
        <dbReference type="Proteomes" id="UP000669239"/>
    </source>
</evidence>
<feature type="domain" description="Amidohydrolase-related" evidence="2">
    <location>
        <begin position="53"/>
        <end position="254"/>
    </location>
</feature>
<dbReference type="GO" id="GO:0005737">
    <property type="term" value="C:cytoplasm"/>
    <property type="evidence" value="ECO:0007669"/>
    <property type="project" value="TreeGrafter"/>
</dbReference>
<dbReference type="Pfam" id="PF04909">
    <property type="entry name" value="Amidohydro_2"/>
    <property type="match status" value="1"/>
</dbReference>
<organism evidence="3 6">
    <name type="scientific">Enterocloster aldenensis</name>
    <dbReference type="NCBI Taxonomy" id="358742"/>
    <lineage>
        <taxon>Bacteria</taxon>
        <taxon>Bacillati</taxon>
        <taxon>Bacillota</taxon>
        <taxon>Clostridia</taxon>
        <taxon>Lachnospirales</taxon>
        <taxon>Lachnospiraceae</taxon>
        <taxon>Enterocloster</taxon>
    </lineage>
</organism>
<dbReference type="Gene3D" id="3.20.20.140">
    <property type="entry name" value="Metal-dependent hydrolases"/>
    <property type="match status" value="1"/>
</dbReference>
<dbReference type="CDD" id="cd01292">
    <property type="entry name" value="metallo-dependent_hydrolases"/>
    <property type="match status" value="1"/>
</dbReference>
<gene>
    <name evidence="4" type="ORF">G5B36_20535</name>
    <name evidence="3" type="ORF">L0N08_15465</name>
</gene>
<dbReference type="SUPFAM" id="SSF51556">
    <property type="entry name" value="Metallo-dependent hydrolases"/>
    <property type="match status" value="1"/>
</dbReference>
<evidence type="ECO:0000313" key="3">
    <source>
        <dbReference type="EMBL" id="MCG4746821.1"/>
    </source>
</evidence>
<dbReference type="Proteomes" id="UP001299608">
    <property type="component" value="Unassembled WGS sequence"/>
</dbReference>
<protein>
    <submittedName>
        <fullName evidence="3">Amidohydrolase family protein</fullName>
    </submittedName>
</protein>
<dbReference type="GO" id="GO:0016831">
    <property type="term" value="F:carboxy-lyase activity"/>
    <property type="evidence" value="ECO:0007669"/>
    <property type="project" value="InterPro"/>
</dbReference>
<name>A0AAW5C2P0_9FIRM</name>
<dbReference type="InterPro" id="IPR032466">
    <property type="entry name" value="Metal_Hydrolase"/>
</dbReference>
<dbReference type="InterPro" id="IPR032465">
    <property type="entry name" value="ACMSD"/>
</dbReference>
<dbReference type="PANTHER" id="PTHR21240">
    <property type="entry name" value="2-AMINO-3-CARBOXYLMUCONATE-6-SEMIALDEHYDE DECARBOXYLASE"/>
    <property type="match status" value="1"/>
</dbReference>